<dbReference type="Proteomes" id="UP000193642">
    <property type="component" value="Unassembled WGS sequence"/>
</dbReference>
<dbReference type="PANTHER" id="PTHR28027">
    <property type="entry name" value="TRANSCRIPTIONAL REGULATOR MIT1"/>
    <property type="match status" value="1"/>
</dbReference>
<dbReference type="OrthoDB" id="5572844at2759"/>
<evidence type="ECO:0000313" key="2">
    <source>
        <dbReference type="Proteomes" id="UP000193642"/>
    </source>
</evidence>
<dbReference type="Pfam" id="PF09729">
    <property type="entry name" value="Gti1_Pac2"/>
    <property type="match status" value="1"/>
</dbReference>
<dbReference type="InterPro" id="IPR018608">
    <property type="entry name" value="Gti1/Pac2"/>
</dbReference>
<gene>
    <name evidence="1" type="ORF">BCR33DRAFT_714334</name>
</gene>
<reference evidence="1 2" key="1">
    <citation type="submission" date="2016-07" db="EMBL/GenBank/DDBJ databases">
        <title>Pervasive Adenine N6-methylation of Active Genes in Fungi.</title>
        <authorList>
            <consortium name="DOE Joint Genome Institute"/>
            <person name="Mondo S.J."/>
            <person name="Dannebaum R.O."/>
            <person name="Kuo R.C."/>
            <person name="Labutti K."/>
            <person name="Haridas S."/>
            <person name="Kuo A."/>
            <person name="Salamov A."/>
            <person name="Ahrendt S.R."/>
            <person name="Lipzen A."/>
            <person name="Sullivan W."/>
            <person name="Andreopoulos W.B."/>
            <person name="Clum A."/>
            <person name="Lindquist E."/>
            <person name="Daum C."/>
            <person name="Ramamoorthy G.K."/>
            <person name="Gryganskyi A."/>
            <person name="Culley D."/>
            <person name="Magnuson J.K."/>
            <person name="James T.Y."/>
            <person name="O'Malley M.A."/>
            <person name="Stajich J.E."/>
            <person name="Spatafora J.W."/>
            <person name="Visel A."/>
            <person name="Grigoriev I.V."/>
        </authorList>
    </citation>
    <scope>NUCLEOTIDE SEQUENCE [LARGE SCALE GENOMIC DNA]</scope>
    <source>
        <strain evidence="1 2">JEL800</strain>
    </source>
</reference>
<dbReference type="GO" id="GO:0003677">
    <property type="term" value="F:DNA binding"/>
    <property type="evidence" value="ECO:0007669"/>
    <property type="project" value="TreeGrafter"/>
</dbReference>
<keyword evidence="2" id="KW-1185">Reference proteome</keyword>
<comment type="caution">
    <text evidence="1">The sequence shown here is derived from an EMBL/GenBank/DDBJ whole genome shotgun (WGS) entry which is preliminary data.</text>
</comment>
<dbReference type="PANTHER" id="PTHR28027:SF2">
    <property type="entry name" value="TRANSCRIPTIONAL REGULATOR MIT1"/>
    <property type="match status" value="1"/>
</dbReference>
<accession>A0A1Y2CNK4</accession>
<proteinExistence type="predicted"/>
<sequence length="419" mass="47057">MRQAPRHQPSSEDETFYGFIKEPVDALLVIEGCIHGILKTFTGAASTVIRSGSCFVFPDNSTQMKRWRDGERWSPSRAHGSFLLYREVESTRHSSTATVNESEDLYPHIPGLEPSFSDKTLKPNTRLVPDGLTKRTISLFGSDGQKYRVISYYSRKDGVQVYSPAGDHDETTLRSASEVPELKALTERKDIDFKALLNRSVGVERKGQFRKSESSSDSYTQIKKRDGGDVNEMAAACEGLVSLSKRHKVEHEPVVHPTIANITETPRPSGSGVQRHAAMSAPTTIQQVYQPRIQDIQQHLPRMQPPAITHKPPQTVHGIPQWQPQTQAWQIAPVYPYYSYRQYEPVTYLQLPSNQPQTTPAPVHVHYAAAPSNEFSPDLQHYRNTSLHSHSVSLPLPPPHILENVSEPATYVDNSKKSF</sequence>
<protein>
    <recommendedName>
        <fullName evidence="3">Gti1/Pac2 family-domain-containing protein</fullName>
    </recommendedName>
</protein>
<dbReference type="EMBL" id="MCGO01000011">
    <property type="protein sequence ID" value="ORY48583.1"/>
    <property type="molecule type" value="Genomic_DNA"/>
</dbReference>
<evidence type="ECO:0008006" key="3">
    <source>
        <dbReference type="Google" id="ProtNLM"/>
    </source>
</evidence>
<dbReference type="AlphaFoldDB" id="A0A1Y2CNK4"/>
<name>A0A1Y2CNK4_9FUNG</name>
<organism evidence="1 2">
    <name type="scientific">Rhizoclosmatium globosum</name>
    <dbReference type="NCBI Taxonomy" id="329046"/>
    <lineage>
        <taxon>Eukaryota</taxon>
        <taxon>Fungi</taxon>
        <taxon>Fungi incertae sedis</taxon>
        <taxon>Chytridiomycota</taxon>
        <taxon>Chytridiomycota incertae sedis</taxon>
        <taxon>Chytridiomycetes</taxon>
        <taxon>Chytridiales</taxon>
        <taxon>Chytriomycetaceae</taxon>
        <taxon>Rhizoclosmatium</taxon>
    </lineage>
</organism>
<evidence type="ECO:0000313" key="1">
    <source>
        <dbReference type="EMBL" id="ORY48583.1"/>
    </source>
</evidence>